<dbReference type="AlphaFoldDB" id="A0A1G8SIJ2"/>
<dbReference type="SUPFAM" id="SSF52540">
    <property type="entry name" value="P-loop containing nucleoside triphosphate hydrolases"/>
    <property type="match status" value="1"/>
</dbReference>
<accession>A0A1G8SIJ2</accession>
<evidence type="ECO:0000313" key="2">
    <source>
        <dbReference type="EMBL" id="SDJ28575.1"/>
    </source>
</evidence>
<dbReference type="Gene3D" id="3.40.50.300">
    <property type="entry name" value="P-loop containing nucleotide triphosphate hydrolases"/>
    <property type="match status" value="1"/>
</dbReference>
<evidence type="ECO:0000313" key="3">
    <source>
        <dbReference type="Proteomes" id="UP000199682"/>
    </source>
</evidence>
<dbReference type="RefSeq" id="WP_176929455.1">
    <property type="nucleotide sequence ID" value="NZ_FNET01000001.1"/>
</dbReference>
<feature type="domain" description="NB-ARC" evidence="1">
    <location>
        <begin position="77"/>
        <end position="229"/>
    </location>
</feature>
<protein>
    <submittedName>
        <fullName evidence="2">Tetratricopeptide repeat-containing protein</fullName>
    </submittedName>
</protein>
<sequence>MGQQDSRRSDEAFEVQNVLSGATGSAVQAGSVTGDIVINQPPAVRLAVPDQVPRTTPRFVNRVHEMTRIDAVAGDGGSPQVVLVSGMAGVGKSEIVRKWVARQREAFPDGRLYVDLAALRTPDGTAVGDGLAECLRALGVDEAQIPSTLTGRSSLFRTKMADGRRVVVLDDVTEPSHVAPFVPGGGRSVVLVTSNSKLVELTLDGATVVELAPLTADEGVQLLSRLCGDGRVEADPEASAVVAAACAGLPVALRVAAARLLARRHLTVAALAAELVHEERRLAALSVGGEQVVSVVFDNSYRALDSDAAALYRVLGLLPFPHIAFDLVPELLGTSAERARDLLDPLVQANLLDERAADRFAFHDLVRLHARECALREEPPSRQIEVLDQALHHYLPRLCHADQAVMGNRLRVADHLALTGGTANPFPDGDAGRRQAIDWMVAERANLLALVRWAGREGRDDAVWQLAEALTALYLNRRYLDDWTESAEAGARAARRAGNPAAEARLRSVVSRAYTDLGEHDRAEEELRLAREQACRAGDALLSASVWEFTGRHLDQTDPAAAVEAYQRAMEGSRVAGSDRGVALAMFFLARALHAAGQHTQALATMRQAHEALEAVGDSRMAGRALIGLGALRREAGQLREAQADLERAAGWFTAAGMTQYEAEARLTLVDVLGDTAAAVPHLERVVEIRLAQGADVTGLRAVLRRLTGTP</sequence>
<dbReference type="GO" id="GO:0043531">
    <property type="term" value="F:ADP binding"/>
    <property type="evidence" value="ECO:0007669"/>
    <property type="project" value="InterPro"/>
</dbReference>
<dbReference type="SUPFAM" id="SSF48452">
    <property type="entry name" value="TPR-like"/>
    <property type="match status" value="1"/>
</dbReference>
<reference evidence="3" key="1">
    <citation type="submission" date="2016-10" db="EMBL/GenBank/DDBJ databases">
        <authorList>
            <person name="Varghese N."/>
            <person name="Submissions S."/>
        </authorList>
    </citation>
    <scope>NUCLEOTIDE SEQUENCE [LARGE SCALE GENOMIC DNA]</scope>
    <source>
        <strain evidence="3">DSM 44796</strain>
    </source>
</reference>
<dbReference type="Pfam" id="PF00931">
    <property type="entry name" value="NB-ARC"/>
    <property type="match status" value="1"/>
</dbReference>
<dbReference type="PANTHER" id="PTHR47691:SF3">
    <property type="entry name" value="HTH-TYPE TRANSCRIPTIONAL REGULATOR RV0890C-RELATED"/>
    <property type="match status" value="1"/>
</dbReference>
<dbReference type="PRINTS" id="PR00364">
    <property type="entry name" value="DISEASERSIST"/>
</dbReference>
<dbReference type="PANTHER" id="PTHR47691">
    <property type="entry name" value="REGULATOR-RELATED"/>
    <property type="match status" value="1"/>
</dbReference>
<dbReference type="InterPro" id="IPR011990">
    <property type="entry name" value="TPR-like_helical_dom_sf"/>
</dbReference>
<dbReference type="EMBL" id="FNET01000001">
    <property type="protein sequence ID" value="SDJ28575.1"/>
    <property type="molecule type" value="Genomic_DNA"/>
</dbReference>
<dbReference type="InterPro" id="IPR027417">
    <property type="entry name" value="P-loop_NTPase"/>
</dbReference>
<name>A0A1G8SIJ2_9PSEU</name>
<proteinExistence type="predicted"/>
<dbReference type="InterPro" id="IPR002182">
    <property type="entry name" value="NB-ARC"/>
</dbReference>
<gene>
    <name evidence="2" type="ORF">SAMN04488074_101982</name>
</gene>
<dbReference type="Proteomes" id="UP000199682">
    <property type="component" value="Unassembled WGS sequence"/>
</dbReference>
<evidence type="ECO:0000259" key="1">
    <source>
        <dbReference type="Pfam" id="PF00931"/>
    </source>
</evidence>
<dbReference type="Gene3D" id="1.25.40.10">
    <property type="entry name" value="Tetratricopeptide repeat domain"/>
    <property type="match status" value="1"/>
</dbReference>
<organism evidence="2 3">
    <name type="scientific">Lentzea albidocapillata subsp. violacea</name>
    <dbReference type="NCBI Taxonomy" id="128104"/>
    <lineage>
        <taxon>Bacteria</taxon>
        <taxon>Bacillati</taxon>
        <taxon>Actinomycetota</taxon>
        <taxon>Actinomycetes</taxon>
        <taxon>Pseudonocardiales</taxon>
        <taxon>Pseudonocardiaceae</taxon>
        <taxon>Lentzea</taxon>
    </lineage>
</organism>